<protein>
    <recommendedName>
        <fullName evidence="4 14">Ferric uptake regulation protein</fullName>
    </recommendedName>
</protein>
<evidence type="ECO:0000256" key="11">
    <source>
        <dbReference type="ARBA" id="ARBA00023125"/>
    </source>
</evidence>
<evidence type="ECO:0000256" key="14">
    <source>
        <dbReference type="RuleBase" id="RU364037"/>
    </source>
</evidence>
<comment type="caution">
    <text evidence="15">The sequence shown here is derived from an EMBL/GenBank/DDBJ whole genome shotgun (WGS) entry which is preliminary data.</text>
</comment>
<gene>
    <name evidence="14 15" type="primary">fur</name>
    <name evidence="15" type="ORF">E4656_14310</name>
</gene>
<dbReference type="Pfam" id="PF01475">
    <property type="entry name" value="FUR"/>
    <property type="match status" value="1"/>
</dbReference>
<dbReference type="NCBIfam" id="NF006999">
    <property type="entry name" value="PRK09462.1"/>
    <property type="match status" value="1"/>
</dbReference>
<keyword evidence="9 13" id="KW-0408">Iron</keyword>
<evidence type="ECO:0000256" key="10">
    <source>
        <dbReference type="ARBA" id="ARBA00023015"/>
    </source>
</evidence>
<dbReference type="GO" id="GO:0008270">
    <property type="term" value="F:zinc ion binding"/>
    <property type="evidence" value="ECO:0007669"/>
    <property type="project" value="TreeGrafter"/>
</dbReference>
<dbReference type="EMBL" id="SRMF01000006">
    <property type="protein sequence ID" value="TGG92050.1"/>
    <property type="molecule type" value="Genomic_DNA"/>
</dbReference>
<dbReference type="PANTHER" id="PTHR33202:SF2">
    <property type="entry name" value="FERRIC UPTAKE REGULATION PROTEIN"/>
    <property type="match status" value="1"/>
</dbReference>
<dbReference type="GO" id="GO:0045892">
    <property type="term" value="P:negative regulation of DNA-templated transcription"/>
    <property type="evidence" value="ECO:0007669"/>
    <property type="project" value="TreeGrafter"/>
</dbReference>
<comment type="similarity">
    <text evidence="2 14">Belongs to the Fur family.</text>
</comment>
<evidence type="ECO:0000256" key="6">
    <source>
        <dbReference type="ARBA" id="ARBA00022491"/>
    </source>
</evidence>
<keyword evidence="5 14" id="KW-0963">Cytoplasm</keyword>
<evidence type="ECO:0000313" key="15">
    <source>
        <dbReference type="EMBL" id="TGG92050.1"/>
    </source>
</evidence>
<sequence length="141" mass="16049">MREEPPVSNAELKKAGLKVTLPRLKILEMLEHAEPRHMSAEDVYRQLIEAGEEIGLATVYRVLTQFEAAGLVVRHNFDGGHALFELDDGEHHDHMVSVDDGTVIEFVDNVIEQRQQQIAEEHGYELVDHSLVLYVRPKSKK</sequence>
<comment type="cofactor">
    <cofactor evidence="13">
        <name>Mn(2+)</name>
        <dbReference type="ChEBI" id="CHEBI:29035"/>
    </cofactor>
    <cofactor evidence="13">
        <name>Fe(2+)</name>
        <dbReference type="ChEBI" id="CHEBI:29033"/>
    </cofactor>
    <text evidence="13">Binds 1 Mn(2+) or Fe(2+) ion per subunit.</text>
</comment>
<feature type="binding site" evidence="13">
    <location>
        <position position="129"/>
    </location>
    <ligand>
        <name>Fe cation</name>
        <dbReference type="ChEBI" id="CHEBI:24875"/>
    </ligand>
</feature>
<dbReference type="AlphaFoldDB" id="A0A4Z0WDP1"/>
<evidence type="ECO:0000256" key="1">
    <source>
        <dbReference type="ARBA" id="ARBA00004496"/>
    </source>
</evidence>
<evidence type="ECO:0000313" key="16">
    <source>
        <dbReference type="Proteomes" id="UP000297475"/>
    </source>
</evidence>
<dbReference type="Gene3D" id="3.30.1490.190">
    <property type="match status" value="1"/>
</dbReference>
<dbReference type="GO" id="GO:0000976">
    <property type="term" value="F:transcription cis-regulatory region binding"/>
    <property type="evidence" value="ECO:0007669"/>
    <property type="project" value="TreeGrafter"/>
</dbReference>
<keyword evidence="6 14" id="KW-0678">Repressor</keyword>
<evidence type="ECO:0000256" key="5">
    <source>
        <dbReference type="ARBA" id="ARBA00022490"/>
    </source>
</evidence>
<dbReference type="InterPro" id="IPR036388">
    <property type="entry name" value="WH-like_DNA-bd_sf"/>
</dbReference>
<dbReference type="GO" id="GO:1900705">
    <property type="term" value="P:negative regulation of siderophore biosynthetic process"/>
    <property type="evidence" value="ECO:0007669"/>
    <property type="project" value="TreeGrafter"/>
</dbReference>
<name>A0A4Z0WDP1_9GAMM</name>
<comment type="subunit">
    <text evidence="3 14">Homodimer.</text>
</comment>
<organism evidence="15 16">
    <name type="scientific">Natronospirillum operosum</name>
    <dbReference type="NCBI Taxonomy" id="2759953"/>
    <lineage>
        <taxon>Bacteria</taxon>
        <taxon>Pseudomonadati</taxon>
        <taxon>Pseudomonadota</taxon>
        <taxon>Gammaproteobacteria</taxon>
        <taxon>Oceanospirillales</taxon>
        <taxon>Natronospirillaceae</taxon>
        <taxon>Natronospirillum</taxon>
    </lineage>
</organism>
<evidence type="ECO:0000256" key="3">
    <source>
        <dbReference type="ARBA" id="ARBA00011738"/>
    </source>
</evidence>
<dbReference type="OrthoDB" id="8659436at2"/>
<dbReference type="FunFam" id="3.30.1490.190:FF:000001">
    <property type="entry name" value="Ferric uptake regulation protein"/>
    <property type="match status" value="1"/>
</dbReference>
<dbReference type="InterPro" id="IPR043135">
    <property type="entry name" value="Fur_C"/>
</dbReference>
<dbReference type="CDD" id="cd07153">
    <property type="entry name" value="Fur_like"/>
    <property type="match status" value="1"/>
</dbReference>
<feature type="binding site" evidence="13">
    <location>
        <position position="91"/>
    </location>
    <ligand>
        <name>Fe cation</name>
        <dbReference type="ChEBI" id="CHEBI:24875"/>
    </ligand>
</feature>
<dbReference type="SUPFAM" id="SSF46785">
    <property type="entry name" value="Winged helix' DNA-binding domain"/>
    <property type="match status" value="1"/>
</dbReference>
<dbReference type="GO" id="GO:0005829">
    <property type="term" value="C:cytosol"/>
    <property type="evidence" value="ECO:0007669"/>
    <property type="project" value="TreeGrafter"/>
</dbReference>
<dbReference type="Proteomes" id="UP000297475">
    <property type="component" value="Unassembled WGS sequence"/>
</dbReference>
<dbReference type="GO" id="GO:0003700">
    <property type="term" value="F:DNA-binding transcription factor activity"/>
    <property type="evidence" value="ECO:0007669"/>
    <property type="project" value="UniProtKB-UniRule"/>
</dbReference>
<feature type="binding site" evidence="13">
    <location>
        <position position="112"/>
    </location>
    <ligand>
        <name>Fe cation</name>
        <dbReference type="ChEBI" id="CHEBI:24875"/>
    </ligand>
</feature>
<keyword evidence="7 13" id="KW-0479">Metal-binding</keyword>
<evidence type="ECO:0000256" key="8">
    <source>
        <dbReference type="ARBA" id="ARBA00022833"/>
    </source>
</evidence>
<dbReference type="FunFam" id="1.10.10.10:FF:000007">
    <property type="entry name" value="Ferric uptake regulation protein"/>
    <property type="match status" value="1"/>
</dbReference>
<dbReference type="InterPro" id="IPR036390">
    <property type="entry name" value="WH_DNA-bd_sf"/>
</dbReference>
<keyword evidence="12 14" id="KW-0804">Transcription</keyword>
<keyword evidence="16" id="KW-1185">Reference proteome</keyword>
<evidence type="ECO:0000256" key="2">
    <source>
        <dbReference type="ARBA" id="ARBA00007957"/>
    </source>
</evidence>
<dbReference type="Gene3D" id="1.10.10.10">
    <property type="entry name" value="Winged helix-like DNA-binding domain superfamily/Winged helix DNA-binding domain"/>
    <property type="match status" value="1"/>
</dbReference>
<keyword evidence="8 14" id="KW-0862">Zinc</keyword>
<evidence type="ECO:0000256" key="4">
    <source>
        <dbReference type="ARBA" id="ARBA00020910"/>
    </source>
</evidence>
<keyword evidence="11 14" id="KW-0238">DNA-binding</keyword>
<feature type="binding site" evidence="13">
    <location>
        <position position="93"/>
    </location>
    <ligand>
        <name>Fe cation</name>
        <dbReference type="ChEBI" id="CHEBI:24875"/>
    </ligand>
</feature>
<proteinExistence type="inferred from homology"/>
<evidence type="ECO:0000256" key="7">
    <source>
        <dbReference type="ARBA" id="ARBA00022723"/>
    </source>
</evidence>
<dbReference type="PANTHER" id="PTHR33202">
    <property type="entry name" value="ZINC UPTAKE REGULATION PROTEIN"/>
    <property type="match status" value="1"/>
</dbReference>
<evidence type="ECO:0000256" key="13">
    <source>
        <dbReference type="PIRSR" id="PIRSR602481-2"/>
    </source>
</evidence>
<dbReference type="InterPro" id="IPR002481">
    <property type="entry name" value="FUR"/>
</dbReference>
<evidence type="ECO:0000256" key="9">
    <source>
        <dbReference type="ARBA" id="ARBA00023004"/>
    </source>
</evidence>
<keyword evidence="10 14" id="KW-0805">Transcription regulation</keyword>
<evidence type="ECO:0000256" key="12">
    <source>
        <dbReference type="ARBA" id="ARBA00023163"/>
    </source>
</evidence>
<accession>A0A4Z0WDP1</accession>
<reference evidence="15 16" key="1">
    <citation type="submission" date="2019-04" db="EMBL/GenBank/DDBJ databases">
        <title>Natronospirillum operosus gen. nov., sp. nov., a haloalkaliphilic satellite isolated from decaying biomass of laboratory culture of cyanobacterium Geitlerinema sp. and proposal of Natronospirillaceae fam. nov. and Saccharospirillaceae fam. nov.</title>
        <authorList>
            <person name="Kevbrin V."/>
            <person name="Boltyanskaya Y."/>
            <person name="Koziaeva V."/>
            <person name="Grouzdev D.S."/>
            <person name="Park M."/>
            <person name="Cho J."/>
        </authorList>
    </citation>
    <scope>NUCLEOTIDE SEQUENCE [LARGE SCALE GENOMIC DNA]</scope>
    <source>
        <strain evidence="15 16">G-116</strain>
    </source>
</reference>
<comment type="subcellular location">
    <subcellularLocation>
        <location evidence="1 14">Cytoplasm</location>
    </subcellularLocation>
</comment>